<dbReference type="InterPro" id="IPR003115">
    <property type="entry name" value="ParB_N"/>
</dbReference>
<dbReference type="RefSeq" id="WP_099650550.1">
    <property type="nucleotide sequence ID" value="NZ_CAJGAB010000026.1"/>
</dbReference>
<dbReference type="GO" id="GO:0007059">
    <property type="term" value="P:chromosome segregation"/>
    <property type="evidence" value="ECO:0007669"/>
    <property type="project" value="TreeGrafter"/>
</dbReference>
<dbReference type="Pfam" id="PF02195">
    <property type="entry name" value="ParB_N"/>
    <property type="match status" value="1"/>
</dbReference>
<name>A0A2D2C6R5_9RHOB</name>
<dbReference type="GO" id="GO:0003677">
    <property type="term" value="F:DNA binding"/>
    <property type="evidence" value="ECO:0007669"/>
    <property type="project" value="InterPro"/>
</dbReference>
<dbReference type="InterPro" id="IPR037972">
    <property type="entry name" value="RepB_N"/>
</dbReference>
<gene>
    <name evidence="4" type="primary">repB</name>
    <name evidence="4" type="ORF">PYTT13_20340</name>
</gene>
<dbReference type="Gene3D" id="3.90.1530.30">
    <property type="match status" value="1"/>
</dbReference>
<organism evidence="4 5">
    <name type="scientific">Paracoccus yeei</name>
    <dbReference type="NCBI Taxonomy" id="147645"/>
    <lineage>
        <taxon>Bacteria</taxon>
        <taxon>Pseudomonadati</taxon>
        <taxon>Pseudomonadota</taxon>
        <taxon>Alphaproteobacteria</taxon>
        <taxon>Rhodobacterales</taxon>
        <taxon>Paracoccaceae</taxon>
        <taxon>Paracoccus</taxon>
    </lineage>
</organism>
<comment type="similarity">
    <text evidence="1">Belongs to the ParB family.</text>
</comment>
<dbReference type="Proteomes" id="UP000229314">
    <property type="component" value="Plasmid pTT13-3"/>
</dbReference>
<dbReference type="SMART" id="SM00470">
    <property type="entry name" value="ParB"/>
    <property type="match status" value="1"/>
</dbReference>
<geneLocation type="plasmid" evidence="5">
    <name>ptt13-3</name>
</geneLocation>
<dbReference type="PANTHER" id="PTHR33375:SF1">
    <property type="entry name" value="CHROMOSOME-PARTITIONING PROTEIN PARB-RELATED"/>
    <property type="match status" value="1"/>
</dbReference>
<dbReference type="InterPro" id="IPR036086">
    <property type="entry name" value="ParB/Sulfiredoxin_sf"/>
</dbReference>
<protein>
    <submittedName>
        <fullName evidence="4">Plasmid partitioning protein RepB</fullName>
    </submittedName>
</protein>
<dbReference type="PANTHER" id="PTHR33375">
    <property type="entry name" value="CHROMOSOME-PARTITIONING PROTEIN PARB-RELATED"/>
    <property type="match status" value="1"/>
</dbReference>
<evidence type="ECO:0000256" key="2">
    <source>
        <dbReference type="SAM" id="MobiDB-lite"/>
    </source>
</evidence>
<evidence type="ECO:0000313" key="4">
    <source>
        <dbReference type="EMBL" id="ATQ58204.1"/>
    </source>
</evidence>
<dbReference type="GO" id="GO:0005694">
    <property type="term" value="C:chromosome"/>
    <property type="evidence" value="ECO:0007669"/>
    <property type="project" value="TreeGrafter"/>
</dbReference>
<dbReference type="SUPFAM" id="SSF110849">
    <property type="entry name" value="ParB/Sulfiredoxin"/>
    <property type="match status" value="1"/>
</dbReference>
<sequence>MTSKKQRMSLLDNLAGTATPTPASIMPGNRALRAARDAVDAHRVWELDPDQIDIGDRIRDRLDDAGLVDLRDAIEQNGQAVPILVRRDPGHPDRYLLVYGYRRLMAIRESKKVTKIKALVASMGDDDALRAQISENMARRDLSYIEKALFARELVDSGFGTQAQVAEVLTVTKSAISMALAILDMVGADLVRAIGPAHGIGRPRWEALGRAIETAGADRAALADLAERRRAMGESAAVLGDTPADEDGDPSVAAFEAVQAALPRQGGLTPRAASRQPTSPPARLIPLADGRKVRLSRSAKGLRLDLASGDFADWMEQEAGVLLDELYQRWQDQRG</sequence>
<feature type="region of interest" description="Disordered" evidence="2">
    <location>
        <begin position="265"/>
        <end position="284"/>
    </location>
</feature>
<keyword evidence="4" id="KW-0614">Plasmid</keyword>
<feature type="domain" description="ParB-like N-terminal" evidence="3">
    <location>
        <begin position="45"/>
        <end position="137"/>
    </location>
</feature>
<evidence type="ECO:0000259" key="3">
    <source>
        <dbReference type="SMART" id="SM00470"/>
    </source>
</evidence>
<dbReference type="InterPro" id="IPR050336">
    <property type="entry name" value="Chromosome_partition/occlusion"/>
</dbReference>
<dbReference type="GeneID" id="78900000"/>
<evidence type="ECO:0000313" key="5">
    <source>
        <dbReference type="Proteomes" id="UP000229314"/>
    </source>
</evidence>
<dbReference type="Gene3D" id="1.10.10.2830">
    <property type="match status" value="1"/>
</dbReference>
<dbReference type="InterPro" id="IPR004437">
    <property type="entry name" value="ParB/RepB/Spo0J"/>
</dbReference>
<accession>A0A2D2C6R5</accession>
<dbReference type="NCBIfam" id="TIGR03454">
    <property type="entry name" value="partition_RepB"/>
    <property type="match status" value="1"/>
</dbReference>
<evidence type="ECO:0000256" key="1">
    <source>
        <dbReference type="ARBA" id="ARBA00006295"/>
    </source>
</evidence>
<dbReference type="SUPFAM" id="SSF109709">
    <property type="entry name" value="KorB DNA-binding domain-like"/>
    <property type="match status" value="1"/>
</dbReference>
<proteinExistence type="inferred from homology"/>
<dbReference type="EMBL" id="CP024425">
    <property type="protein sequence ID" value="ATQ58204.1"/>
    <property type="molecule type" value="Genomic_DNA"/>
</dbReference>
<reference evidence="4 5" key="1">
    <citation type="submission" date="2017-10" db="EMBL/GenBank/DDBJ databases">
        <title>Complete genome sequence of Paracoccus yeei TT13 isolated from human skin.</title>
        <authorList>
            <person name="Lee K."/>
            <person name="Lim J.Y."/>
            <person name="Hwang I."/>
        </authorList>
    </citation>
    <scope>NUCLEOTIDE SEQUENCE [LARGE SCALE GENOMIC DNA]</scope>
    <source>
        <strain evidence="4 5">TT13</strain>
        <plasmid evidence="5">Plasmid ptt13-3</plasmid>
    </source>
</reference>
<dbReference type="CDD" id="cd16405">
    <property type="entry name" value="RepB_like_N"/>
    <property type="match status" value="1"/>
</dbReference>
<dbReference type="AlphaFoldDB" id="A0A2D2C6R5"/>
<dbReference type="NCBIfam" id="TIGR00180">
    <property type="entry name" value="parB_part"/>
    <property type="match status" value="1"/>
</dbReference>
<dbReference type="InterPro" id="IPR017819">
    <property type="entry name" value="Plasmid_partition_RepB"/>
</dbReference>